<dbReference type="InterPro" id="IPR035386">
    <property type="entry name" value="Arm-DNA-bind_5"/>
</dbReference>
<proteinExistence type="predicted"/>
<protein>
    <recommendedName>
        <fullName evidence="1">Arm DNA-binding domain-containing protein</fullName>
    </recommendedName>
</protein>
<dbReference type="EMBL" id="CACRTC010000041">
    <property type="protein sequence ID" value="VYT42839.1"/>
    <property type="molecule type" value="Genomic_DNA"/>
</dbReference>
<sequence length="77" mass="8801">MKRDSFNVLFFIKKAKLLKNGEASVCMRITVNGVRVENNIRKSIEPALWNQAKECAKGKSRKSCDLNAYIEDARIKL</sequence>
<evidence type="ECO:0000313" key="2">
    <source>
        <dbReference type="EMBL" id="VYT42839.1"/>
    </source>
</evidence>
<evidence type="ECO:0000259" key="1">
    <source>
        <dbReference type="Pfam" id="PF17293"/>
    </source>
</evidence>
<reference evidence="2" key="1">
    <citation type="submission" date="2019-11" db="EMBL/GenBank/DDBJ databases">
        <authorList>
            <person name="Feng L."/>
        </authorList>
    </citation>
    <scope>NUCLEOTIDE SEQUENCE</scope>
    <source>
        <strain evidence="2">BuniformisLFYP32</strain>
    </source>
</reference>
<name>A0A6N2WJC8_BACUN</name>
<gene>
    <name evidence="2" type="ORF">BULFYP32_03788</name>
</gene>
<dbReference type="AlphaFoldDB" id="A0A6N2WJC8"/>
<dbReference type="Pfam" id="PF17293">
    <property type="entry name" value="Arm-DNA-bind_5"/>
    <property type="match status" value="1"/>
</dbReference>
<organism evidence="2">
    <name type="scientific">Bacteroides uniformis</name>
    <dbReference type="NCBI Taxonomy" id="820"/>
    <lineage>
        <taxon>Bacteria</taxon>
        <taxon>Pseudomonadati</taxon>
        <taxon>Bacteroidota</taxon>
        <taxon>Bacteroidia</taxon>
        <taxon>Bacteroidales</taxon>
        <taxon>Bacteroidaceae</taxon>
        <taxon>Bacteroides</taxon>
    </lineage>
</organism>
<accession>A0A6N2WJC8</accession>
<feature type="domain" description="Arm DNA-binding" evidence="1">
    <location>
        <begin position="10"/>
        <end position="76"/>
    </location>
</feature>